<sequence length="441" mass="45536">MSDLLSIGASGAKAYRAALGAISENISNADTNDYARRTIRMRESAVSTSTSIYYVPSATFGGVEIAGVVRASDPYLDAAARLTGTQLGSATARAKWLTDTEAALNDTENGVGQLMTNMFSSAETLAANPTSQTLATNFLFNVEQIVTAFKQASSDLQTVSEGIGSASDVSASTINDALAELARVNDGLRRIIPGTTAEAQLLDSRDTALSVLTDHLDVSIAFGTNGTVTVQHAGNTIVENSAASSFAVTQNPDGTLALTLDGNAIGAPSGGTMGGLFASASVTSSRMASLDTLAVQFAQDMNSWHQGGFTRANAAGGPILSVGTTAASLQVLITDTDDLAIADGSINGNLLNIGSIRGSGGVEDGWTQLVSTHATLLTSTLTEEKSAAARDQQARAARESVSGVDLDMEAAELLRMQQAYSGCAKVIQLARETFQSILEIM</sequence>
<comment type="caution">
    <text evidence="9">The sequence shown here is derived from an EMBL/GenBank/DDBJ whole genome shotgun (WGS) entry which is preliminary data.</text>
</comment>
<evidence type="ECO:0000256" key="3">
    <source>
        <dbReference type="ARBA" id="ARBA00009677"/>
    </source>
</evidence>
<dbReference type="RefSeq" id="WP_184476557.1">
    <property type="nucleotide sequence ID" value="NZ_JACHOV010000011.1"/>
</dbReference>
<evidence type="ECO:0000256" key="6">
    <source>
        <dbReference type="ARBA" id="ARBA00023143"/>
    </source>
</evidence>
<dbReference type="InterPro" id="IPR053927">
    <property type="entry name" value="FlgK_helical"/>
</dbReference>
<dbReference type="GO" id="GO:0005576">
    <property type="term" value="C:extracellular region"/>
    <property type="evidence" value="ECO:0007669"/>
    <property type="project" value="UniProtKB-SubCell"/>
</dbReference>
<keyword evidence="5" id="KW-0964">Secreted</keyword>
<protein>
    <recommendedName>
        <fullName evidence="4">Flagellar hook-associated protein 1</fullName>
    </recommendedName>
</protein>
<evidence type="ECO:0000313" key="9">
    <source>
        <dbReference type="EMBL" id="MBB4642444.1"/>
    </source>
</evidence>
<reference evidence="9 10" key="1">
    <citation type="submission" date="2020-08" db="EMBL/GenBank/DDBJ databases">
        <title>Genomic Encyclopedia of Type Strains, Phase IV (KMG-IV): sequencing the most valuable type-strain genomes for metagenomic binning, comparative biology and taxonomic classification.</title>
        <authorList>
            <person name="Goeker M."/>
        </authorList>
    </citation>
    <scope>NUCLEOTIDE SEQUENCE [LARGE SCALE GENOMIC DNA]</scope>
    <source>
        <strain evidence="9 10">DSM 7465</strain>
    </source>
</reference>
<comment type="subcellular location">
    <subcellularLocation>
        <location evidence="1">Bacterial flagellum</location>
    </subcellularLocation>
    <subcellularLocation>
        <location evidence="2">Secreted</location>
    </subcellularLocation>
</comment>
<evidence type="ECO:0000256" key="2">
    <source>
        <dbReference type="ARBA" id="ARBA00004613"/>
    </source>
</evidence>
<keyword evidence="9" id="KW-0966">Cell projection</keyword>
<dbReference type="InterPro" id="IPR010930">
    <property type="entry name" value="Flg_bb/hook_C_dom"/>
</dbReference>
<dbReference type="AlphaFoldDB" id="A0A840HYJ0"/>
<dbReference type="NCBIfam" id="TIGR02492">
    <property type="entry name" value="flgK_ends"/>
    <property type="match status" value="1"/>
</dbReference>
<accession>A0A840HYJ0</accession>
<keyword evidence="9" id="KW-0282">Flagellum</keyword>
<evidence type="ECO:0000256" key="4">
    <source>
        <dbReference type="ARBA" id="ARBA00016244"/>
    </source>
</evidence>
<dbReference type="Pfam" id="PF22638">
    <property type="entry name" value="FlgK_D1"/>
    <property type="match status" value="1"/>
</dbReference>
<dbReference type="InterPro" id="IPR019776">
    <property type="entry name" value="Flagellar_basal_body_rod_CS"/>
</dbReference>
<dbReference type="GO" id="GO:0005198">
    <property type="term" value="F:structural molecule activity"/>
    <property type="evidence" value="ECO:0007669"/>
    <property type="project" value="InterPro"/>
</dbReference>
<dbReference type="EMBL" id="JACHOV010000011">
    <property type="protein sequence ID" value="MBB4642444.1"/>
    <property type="molecule type" value="Genomic_DNA"/>
</dbReference>
<dbReference type="Pfam" id="PF06429">
    <property type="entry name" value="Flg_bbr_C"/>
    <property type="match status" value="1"/>
</dbReference>
<dbReference type="Proteomes" id="UP000575068">
    <property type="component" value="Unassembled WGS sequence"/>
</dbReference>
<comment type="similarity">
    <text evidence="3">Belongs to the flagella basal body rod proteins family.</text>
</comment>
<evidence type="ECO:0000259" key="7">
    <source>
        <dbReference type="Pfam" id="PF06429"/>
    </source>
</evidence>
<name>A0A840HYJ0_9SPHN</name>
<proteinExistence type="inferred from homology"/>
<organism evidence="9 10">
    <name type="scientific">Rhizorhapis suberifaciens</name>
    <name type="common">corky root of lettuce</name>
    <dbReference type="NCBI Taxonomy" id="13656"/>
    <lineage>
        <taxon>Bacteria</taxon>
        <taxon>Pseudomonadati</taxon>
        <taxon>Pseudomonadota</taxon>
        <taxon>Alphaproteobacteria</taxon>
        <taxon>Sphingomonadales</taxon>
        <taxon>Sphingomonadaceae</taxon>
        <taxon>Rhizorhapis</taxon>
    </lineage>
</organism>
<dbReference type="GO" id="GO:0044780">
    <property type="term" value="P:bacterial-type flagellum assembly"/>
    <property type="evidence" value="ECO:0007669"/>
    <property type="project" value="InterPro"/>
</dbReference>
<keyword evidence="9" id="KW-0969">Cilium</keyword>
<dbReference type="InterPro" id="IPR002371">
    <property type="entry name" value="FlgK"/>
</dbReference>
<feature type="domain" description="Flagellar basal-body/hook protein C-terminal" evidence="7">
    <location>
        <begin position="401"/>
        <end position="439"/>
    </location>
</feature>
<dbReference type="GO" id="GO:0009424">
    <property type="term" value="C:bacterial-type flagellum hook"/>
    <property type="evidence" value="ECO:0007669"/>
    <property type="project" value="InterPro"/>
</dbReference>
<evidence type="ECO:0000313" key="10">
    <source>
        <dbReference type="Proteomes" id="UP000575068"/>
    </source>
</evidence>
<dbReference type="PANTHER" id="PTHR30033:SF2">
    <property type="entry name" value="FLAGELLAR HOOK PROTEIN"/>
    <property type="match status" value="1"/>
</dbReference>
<evidence type="ECO:0000259" key="8">
    <source>
        <dbReference type="Pfam" id="PF22638"/>
    </source>
</evidence>
<keyword evidence="6" id="KW-0975">Bacterial flagellum</keyword>
<gene>
    <name evidence="9" type="ORF">HNQ99_002775</name>
</gene>
<feature type="domain" description="Flagellar hook-associated protein FlgK helical" evidence="8">
    <location>
        <begin position="98"/>
        <end position="319"/>
    </location>
</feature>
<dbReference type="PANTHER" id="PTHR30033">
    <property type="entry name" value="FLAGELLAR HOOK-ASSOCIATED PROTEIN 1"/>
    <property type="match status" value="1"/>
</dbReference>
<dbReference type="SUPFAM" id="SSF64518">
    <property type="entry name" value="Phase 1 flagellin"/>
    <property type="match status" value="1"/>
</dbReference>
<dbReference type="PROSITE" id="PS00588">
    <property type="entry name" value="FLAGELLA_BB_ROD"/>
    <property type="match status" value="1"/>
</dbReference>
<evidence type="ECO:0000256" key="1">
    <source>
        <dbReference type="ARBA" id="ARBA00004365"/>
    </source>
</evidence>
<evidence type="ECO:0000256" key="5">
    <source>
        <dbReference type="ARBA" id="ARBA00022525"/>
    </source>
</evidence>
<keyword evidence="10" id="KW-1185">Reference proteome</keyword>